<comment type="subcellular location">
    <subcellularLocation>
        <location evidence="1">Nucleus</location>
    </subcellularLocation>
</comment>
<protein>
    <submittedName>
        <fullName evidence="9">BgTH12-03463</fullName>
    </submittedName>
</protein>
<dbReference type="GO" id="GO:0043565">
    <property type="term" value="F:sequence-specific DNA binding"/>
    <property type="evidence" value="ECO:0007669"/>
    <property type="project" value="TreeGrafter"/>
</dbReference>
<name>A0A9W4GCG7_BLUGR</name>
<keyword evidence="8" id="KW-0472">Membrane</keyword>
<evidence type="ECO:0000256" key="5">
    <source>
        <dbReference type="ARBA" id="ARBA00023163"/>
    </source>
</evidence>
<keyword evidence="8" id="KW-1133">Transmembrane helix</keyword>
<keyword evidence="4" id="KW-0238">DNA-binding</keyword>
<evidence type="ECO:0000313" key="10">
    <source>
        <dbReference type="Proteomes" id="UP000683417"/>
    </source>
</evidence>
<keyword evidence="6" id="KW-0539">Nucleus</keyword>
<evidence type="ECO:0000256" key="7">
    <source>
        <dbReference type="SAM" id="MobiDB-lite"/>
    </source>
</evidence>
<evidence type="ECO:0000313" key="9">
    <source>
        <dbReference type="EMBL" id="CAD6499343.1"/>
    </source>
</evidence>
<keyword evidence="2" id="KW-0862">Zinc</keyword>
<evidence type="ECO:0000256" key="6">
    <source>
        <dbReference type="ARBA" id="ARBA00023242"/>
    </source>
</evidence>
<organism evidence="9 10">
    <name type="scientific">Blumeria graminis f. sp. triticale</name>
    <dbReference type="NCBI Taxonomy" id="1689686"/>
    <lineage>
        <taxon>Eukaryota</taxon>
        <taxon>Fungi</taxon>
        <taxon>Dikarya</taxon>
        <taxon>Ascomycota</taxon>
        <taxon>Pezizomycotina</taxon>
        <taxon>Leotiomycetes</taxon>
        <taxon>Erysiphales</taxon>
        <taxon>Erysiphaceae</taxon>
        <taxon>Blumeria</taxon>
    </lineage>
</organism>
<feature type="transmembrane region" description="Helical" evidence="8">
    <location>
        <begin position="189"/>
        <end position="211"/>
    </location>
</feature>
<keyword evidence="8" id="KW-0812">Transmembrane</keyword>
<evidence type="ECO:0000256" key="8">
    <source>
        <dbReference type="SAM" id="Phobius"/>
    </source>
</evidence>
<evidence type="ECO:0000256" key="1">
    <source>
        <dbReference type="ARBA" id="ARBA00004123"/>
    </source>
</evidence>
<feature type="compositionally biased region" description="Basic and acidic residues" evidence="7">
    <location>
        <begin position="318"/>
        <end position="327"/>
    </location>
</feature>
<feature type="compositionally biased region" description="Polar residues" evidence="7">
    <location>
        <begin position="306"/>
        <end position="317"/>
    </location>
</feature>
<gene>
    <name evidence="9" type="ORF">BGTH12_LOCUS701</name>
</gene>
<accession>A0A9W4GCG7</accession>
<dbReference type="PANTHER" id="PTHR47540:SF1">
    <property type="entry name" value="ACTIVATOR OF STRESS GENES 1-RELATED"/>
    <property type="match status" value="1"/>
</dbReference>
<dbReference type="EMBL" id="CAJHIT010000002">
    <property type="protein sequence ID" value="CAD6499343.1"/>
    <property type="molecule type" value="Genomic_DNA"/>
</dbReference>
<dbReference type="CDD" id="cd12148">
    <property type="entry name" value="fungal_TF_MHR"/>
    <property type="match status" value="1"/>
</dbReference>
<proteinExistence type="predicted"/>
<dbReference type="GO" id="GO:0045944">
    <property type="term" value="P:positive regulation of transcription by RNA polymerase II"/>
    <property type="evidence" value="ECO:0007669"/>
    <property type="project" value="TreeGrafter"/>
</dbReference>
<keyword evidence="5" id="KW-0804">Transcription</keyword>
<evidence type="ECO:0000256" key="3">
    <source>
        <dbReference type="ARBA" id="ARBA00023015"/>
    </source>
</evidence>
<keyword evidence="3" id="KW-0805">Transcription regulation</keyword>
<dbReference type="PANTHER" id="PTHR47540">
    <property type="entry name" value="THIAMINE REPRESSIBLE GENES REGULATORY PROTEIN THI5"/>
    <property type="match status" value="1"/>
</dbReference>
<dbReference type="AlphaFoldDB" id="A0A9W4GCG7"/>
<reference evidence="9" key="1">
    <citation type="submission" date="2020-10" db="EMBL/GenBank/DDBJ databases">
        <authorList>
            <person name="Muller C M."/>
        </authorList>
    </citation>
    <scope>NUCLEOTIDE SEQUENCE</scope>
    <source>
        <strain evidence="9">THUN-12</strain>
    </source>
</reference>
<dbReference type="Proteomes" id="UP000683417">
    <property type="component" value="Unassembled WGS sequence"/>
</dbReference>
<evidence type="ECO:0000256" key="2">
    <source>
        <dbReference type="ARBA" id="ARBA00022833"/>
    </source>
</evidence>
<feature type="region of interest" description="Disordered" evidence="7">
    <location>
        <begin position="293"/>
        <end position="327"/>
    </location>
</feature>
<sequence length="327" mass="36428">MDTSLSAILGYAKIHDLDSIDQEMLIEVEDVNFTETGVKDFPGTKPSASLQAANAHMRLILTLDKVINFIYPNNRVGTSANEAMAAVHVVDHGKVREIENDLWLWCQELPVSTHSSRSEEVHNYRTRQFLSLAYAHMQMMLYRPFLHFVSGNAFVDESKNKTSQACASAYFKVCQNVVQIVKDIQKRGIVIGLSWFMINITSFATLSLVYLNCQRTKSSEPPETDVDARVLHEVPKLIAQRKRDACSYLSAIKALSKQLSPKTSSTNSTAVPPTHCKDISSVSAILLDEKEKGETCSDLRPCHSKGTPNSEPTNQLSKFDDESGTKN</sequence>
<dbReference type="InterPro" id="IPR051711">
    <property type="entry name" value="Stress_Response_Reg"/>
</dbReference>
<comment type="caution">
    <text evidence="9">The sequence shown here is derived from an EMBL/GenBank/DDBJ whole genome shotgun (WGS) entry which is preliminary data.</text>
</comment>
<evidence type="ECO:0000256" key="4">
    <source>
        <dbReference type="ARBA" id="ARBA00023125"/>
    </source>
</evidence>
<dbReference type="GO" id="GO:0005634">
    <property type="term" value="C:nucleus"/>
    <property type="evidence" value="ECO:0007669"/>
    <property type="project" value="UniProtKB-SubCell"/>
</dbReference>